<feature type="compositionally biased region" description="Basic and acidic residues" evidence="1">
    <location>
        <begin position="36"/>
        <end position="46"/>
    </location>
</feature>
<dbReference type="eggNOG" id="ENOG502SMKY">
    <property type="taxonomic scope" value="Eukaryota"/>
</dbReference>
<accession>V9EWA2</accession>
<dbReference type="Proteomes" id="UP000018721">
    <property type="component" value="Unassembled WGS sequence"/>
</dbReference>
<organism evidence="2 3">
    <name type="scientific">Phytophthora nicotianae P1569</name>
    <dbReference type="NCBI Taxonomy" id="1317065"/>
    <lineage>
        <taxon>Eukaryota</taxon>
        <taxon>Sar</taxon>
        <taxon>Stramenopiles</taxon>
        <taxon>Oomycota</taxon>
        <taxon>Peronosporomycetes</taxon>
        <taxon>Peronosporales</taxon>
        <taxon>Peronosporaceae</taxon>
        <taxon>Phytophthora</taxon>
    </lineage>
</organism>
<sequence length="173" mass="19721">MTRALTERVNQLEGRITTQDNTQEILPSSVQEAEAPNDRDDGDNKTKTCGKKMLPKRPSTIGFEWYAKTPRMWDQTVNYMKLFLPKGFALDPSTPGYCDDVLRYGIETEDRLVKFFNGHGIKRKNGSSVLKKLRKFYHEGKLDAVISAYRARVVIGDTTDPAPQDTQDLFTRT</sequence>
<dbReference type="AlphaFoldDB" id="V9EWA2"/>
<keyword evidence="3" id="KW-1185">Reference proteome</keyword>
<dbReference type="EMBL" id="ANIZ01001970">
    <property type="protein sequence ID" value="ETI43529.1"/>
    <property type="molecule type" value="Genomic_DNA"/>
</dbReference>
<dbReference type="OrthoDB" id="111655at2759"/>
<protein>
    <submittedName>
        <fullName evidence="2">Uncharacterized protein</fullName>
    </submittedName>
</protein>
<dbReference type="HOGENOM" id="CLU_1550579_0_0_1"/>
<evidence type="ECO:0000313" key="3">
    <source>
        <dbReference type="Proteomes" id="UP000018721"/>
    </source>
</evidence>
<feature type="region of interest" description="Disordered" evidence="1">
    <location>
        <begin position="17"/>
        <end position="48"/>
    </location>
</feature>
<feature type="compositionally biased region" description="Polar residues" evidence="1">
    <location>
        <begin position="17"/>
        <end position="31"/>
    </location>
</feature>
<name>V9EWA2_PHYNI</name>
<comment type="caution">
    <text evidence="2">The sequence shown here is derived from an EMBL/GenBank/DDBJ whole genome shotgun (WGS) entry which is preliminary data.</text>
</comment>
<evidence type="ECO:0000313" key="2">
    <source>
        <dbReference type="EMBL" id="ETI43529.1"/>
    </source>
</evidence>
<proteinExistence type="predicted"/>
<reference evidence="2 3" key="1">
    <citation type="submission" date="2013-11" db="EMBL/GenBank/DDBJ databases">
        <title>The Genome Sequence of Phytophthora parasitica P1569.</title>
        <authorList>
            <consortium name="The Broad Institute Genomics Platform"/>
            <person name="Russ C."/>
            <person name="Tyler B."/>
            <person name="Panabieres F."/>
            <person name="Shan W."/>
            <person name="Tripathy S."/>
            <person name="Grunwald N."/>
            <person name="Machado M."/>
            <person name="Johnson C.S."/>
            <person name="Arredondo F."/>
            <person name="Hong C."/>
            <person name="Coffey M."/>
            <person name="Young S.K."/>
            <person name="Zeng Q."/>
            <person name="Gargeya S."/>
            <person name="Fitzgerald M."/>
            <person name="Abouelleil A."/>
            <person name="Alvarado L."/>
            <person name="Chapman S.B."/>
            <person name="Gainer-Dewar J."/>
            <person name="Goldberg J."/>
            <person name="Griggs A."/>
            <person name="Gujja S."/>
            <person name="Hansen M."/>
            <person name="Howarth C."/>
            <person name="Imamovic A."/>
            <person name="Ireland A."/>
            <person name="Larimer J."/>
            <person name="McCowan C."/>
            <person name="Murphy C."/>
            <person name="Pearson M."/>
            <person name="Poon T.W."/>
            <person name="Priest M."/>
            <person name="Roberts A."/>
            <person name="Saif S."/>
            <person name="Shea T."/>
            <person name="Sykes S."/>
            <person name="Wortman J."/>
            <person name="Nusbaum C."/>
            <person name="Birren B."/>
        </authorList>
    </citation>
    <scope>NUCLEOTIDE SEQUENCE [LARGE SCALE GENOMIC DNA]</scope>
    <source>
        <strain evidence="2 3">P1569</strain>
    </source>
</reference>
<gene>
    <name evidence="2" type="ORF">F443_11545</name>
</gene>
<evidence type="ECO:0000256" key="1">
    <source>
        <dbReference type="SAM" id="MobiDB-lite"/>
    </source>
</evidence>